<name>A0A9J6PWL2_9GAMM</name>
<gene>
    <name evidence="2" type="ORF">N5923_21695</name>
</gene>
<dbReference type="InterPro" id="IPR011051">
    <property type="entry name" value="RmlC_Cupin_sf"/>
</dbReference>
<sequence length="146" mass="15888">MRLITQFLSFCTSLAFLITPFSIMAESGSTAGVNVEKLLETEQSWDGVFYKRYPKGTPQISVLKITVAPNTALAWHEHPIPNAGYVLSGRLTVENKTTGEKRLLKAGEVLAEMVDGAHRGYTGKEGVMLVVFYAGQKGIPLSTPAE</sequence>
<dbReference type="CDD" id="cd02236">
    <property type="entry name" value="cupin_CV2614-like"/>
    <property type="match status" value="1"/>
</dbReference>
<reference evidence="2" key="1">
    <citation type="submission" date="2022-09" db="EMBL/GenBank/DDBJ databases">
        <title>Winslowiella arboricola sp. nov., isolated from bleeding cankers on broadleaf hosts.</title>
        <authorList>
            <person name="Brady C."/>
            <person name="Kaur S."/>
            <person name="Crampton B."/>
            <person name="Maddock D."/>
            <person name="Arnold D."/>
            <person name="Denman S."/>
        </authorList>
    </citation>
    <scope>NUCLEOTIDE SEQUENCE</scope>
    <source>
        <strain evidence="2">BAC 15a-03b</strain>
    </source>
</reference>
<protein>
    <submittedName>
        <fullName evidence="2">Cupin domain-containing protein</fullName>
    </submittedName>
</protein>
<dbReference type="Proteomes" id="UP001064262">
    <property type="component" value="Unassembled WGS sequence"/>
</dbReference>
<keyword evidence="3" id="KW-1185">Reference proteome</keyword>
<proteinExistence type="predicted"/>
<evidence type="ECO:0000313" key="2">
    <source>
        <dbReference type="EMBL" id="MCU5780109.1"/>
    </source>
</evidence>
<keyword evidence="1" id="KW-0732">Signal</keyword>
<comment type="caution">
    <text evidence="2">The sequence shown here is derived from an EMBL/GenBank/DDBJ whole genome shotgun (WGS) entry which is preliminary data.</text>
</comment>
<evidence type="ECO:0000256" key="1">
    <source>
        <dbReference type="SAM" id="SignalP"/>
    </source>
</evidence>
<dbReference type="AlphaFoldDB" id="A0A9J6PWL2"/>
<evidence type="ECO:0000313" key="3">
    <source>
        <dbReference type="Proteomes" id="UP001064262"/>
    </source>
</evidence>
<feature type="signal peptide" evidence="1">
    <location>
        <begin position="1"/>
        <end position="25"/>
    </location>
</feature>
<feature type="chain" id="PRO_5039927349" evidence="1">
    <location>
        <begin position="26"/>
        <end position="146"/>
    </location>
</feature>
<dbReference type="InterPro" id="IPR014710">
    <property type="entry name" value="RmlC-like_jellyroll"/>
</dbReference>
<dbReference type="RefSeq" id="WP_267144012.1">
    <property type="nucleotide sequence ID" value="NZ_JAODIL010000080.1"/>
</dbReference>
<dbReference type="EMBL" id="JAODIM010000043">
    <property type="protein sequence ID" value="MCU5780109.1"/>
    <property type="molecule type" value="Genomic_DNA"/>
</dbReference>
<accession>A0A9J6PWL2</accession>
<dbReference type="SUPFAM" id="SSF51182">
    <property type="entry name" value="RmlC-like cupins"/>
    <property type="match status" value="1"/>
</dbReference>
<organism evidence="2 3">
    <name type="scientific">Winslowiella arboricola</name>
    <dbReference type="NCBI Taxonomy" id="2978220"/>
    <lineage>
        <taxon>Bacteria</taxon>
        <taxon>Pseudomonadati</taxon>
        <taxon>Pseudomonadota</taxon>
        <taxon>Gammaproteobacteria</taxon>
        <taxon>Enterobacterales</taxon>
        <taxon>Erwiniaceae</taxon>
        <taxon>Winslowiella</taxon>
    </lineage>
</organism>
<dbReference type="Gene3D" id="2.60.120.10">
    <property type="entry name" value="Jelly Rolls"/>
    <property type="match status" value="1"/>
</dbReference>